<dbReference type="EMBL" id="JAUYVI010000001">
    <property type="protein sequence ID" value="MDQ7246528.1"/>
    <property type="molecule type" value="Genomic_DNA"/>
</dbReference>
<dbReference type="Pfam" id="PF08085">
    <property type="entry name" value="Entericidin"/>
    <property type="match status" value="1"/>
</dbReference>
<evidence type="ECO:0000256" key="5">
    <source>
        <dbReference type="ARBA" id="ARBA00023139"/>
    </source>
</evidence>
<comment type="caution">
    <text evidence="7">The sequence shown here is derived from an EMBL/GenBank/DDBJ whole genome shotgun (WGS) entry which is preliminary data.</text>
</comment>
<evidence type="ECO:0000256" key="4">
    <source>
        <dbReference type="ARBA" id="ARBA00023136"/>
    </source>
</evidence>
<keyword evidence="8" id="KW-1185">Reference proteome</keyword>
<accession>A0ABU0YFN4</accession>
<comment type="similarity">
    <text evidence="1">Belongs to the EcnA/EcnB lipoprotein family.</text>
</comment>
<evidence type="ECO:0000313" key="7">
    <source>
        <dbReference type="EMBL" id="MDQ7246528.1"/>
    </source>
</evidence>
<keyword evidence="6 7" id="KW-0449">Lipoprotein</keyword>
<dbReference type="Proteomes" id="UP001230156">
    <property type="component" value="Unassembled WGS sequence"/>
</dbReference>
<evidence type="ECO:0000256" key="6">
    <source>
        <dbReference type="ARBA" id="ARBA00023288"/>
    </source>
</evidence>
<keyword evidence="3" id="KW-0732">Signal</keyword>
<dbReference type="InterPro" id="IPR012556">
    <property type="entry name" value="Entericidin"/>
</dbReference>
<keyword evidence="4" id="KW-0472">Membrane</keyword>
<reference evidence="8" key="1">
    <citation type="submission" date="2023-08" db="EMBL/GenBank/DDBJ databases">
        <title>Rhodospirillaceae gen. nov., a novel taxon isolated from the Yangtze River Yuezi River estuary sludge.</title>
        <authorList>
            <person name="Ruan L."/>
        </authorList>
    </citation>
    <scope>NUCLEOTIDE SEQUENCE [LARGE SCALE GENOMIC DNA]</scope>
    <source>
        <strain evidence="8">R-7</strain>
    </source>
</reference>
<keyword evidence="2" id="KW-1003">Cell membrane</keyword>
<evidence type="ECO:0000256" key="1">
    <source>
        <dbReference type="ARBA" id="ARBA00010296"/>
    </source>
</evidence>
<evidence type="ECO:0000256" key="3">
    <source>
        <dbReference type="ARBA" id="ARBA00022729"/>
    </source>
</evidence>
<keyword evidence="5" id="KW-0564">Palmitate</keyword>
<proteinExistence type="inferred from homology"/>
<organism evidence="7 8">
    <name type="scientific">Dongia sedimenti</name>
    <dbReference type="NCBI Taxonomy" id="3064282"/>
    <lineage>
        <taxon>Bacteria</taxon>
        <taxon>Pseudomonadati</taxon>
        <taxon>Pseudomonadota</taxon>
        <taxon>Alphaproteobacteria</taxon>
        <taxon>Rhodospirillales</taxon>
        <taxon>Dongiaceae</taxon>
        <taxon>Dongia</taxon>
    </lineage>
</organism>
<evidence type="ECO:0000313" key="8">
    <source>
        <dbReference type="Proteomes" id="UP001230156"/>
    </source>
</evidence>
<gene>
    <name evidence="7" type="ORF">Q8A70_02570</name>
</gene>
<protein>
    <submittedName>
        <fullName evidence="7">Entericidin A/B family lipoprotein</fullName>
    </submittedName>
</protein>
<name>A0ABU0YFN4_9PROT</name>
<evidence type="ECO:0000256" key="2">
    <source>
        <dbReference type="ARBA" id="ARBA00022475"/>
    </source>
</evidence>
<sequence>MTAITLTAMLLLSACNTTSGVGKDISKAGGAITNSADKHSY</sequence>